<reference evidence="7" key="1">
    <citation type="submission" date="2021-09" db="EMBL/GenBank/DDBJ databases">
        <title>Lactobacillus species from Apis mellifera, Switzerland.</title>
        <authorList>
            <person name="Pfister J."/>
            <person name="Brown A."/>
            <person name="Neumann P."/>
            <person name="Collaud A."/>
            <person name="Retschnig G."/>
            <person name="Perreten V."/>
        </authorList>
    </citation>
    <scope>NUCLEOTIDE SEQUENCE</scope>
    <source>
        <strain evidence="7">IBH002</strain>
    </source>
</reference>
<keyword evidence="6" id="KW-0012">Acyltransferase</keyword>
<evidence type="ECO:0000256" key="4">
    <source>
        <dbReference type="ARBA" id="ARBA00022679"/>
    </source>
</evidence>
<dbReference type="GO" id="GO:0016746">
    <property type="term" value="F:acyltransferase activity"/>
    <property type="evidence" value="ECO:0007669"/>
    <property type="project" value="UniProtKB-KW"/>
</dbReference>
<keyword evidence="5" id="KW-0472">Membrane</keyword>
<dbReference type="EMBL" id="CP084389">
    <property type="protein sequence ID" value="UZX29304.1"/>
    <property type="molecule type" value="Genomic_DNA"/>
</dbReference>
<organism evidence="7 8">
    <name type="scientific">Lactobacillus helsingborgensis</name>
    <dbReference type="NCBI Taxonomy" id="1218494"/>
    <lineage>
        <taxon>Bacteria</taxon>
        <taxon>Bacillati</taxon>
        <taxon>Bacillota</taxon>
        <taxon>Bacilli</taxon>
        <taxon>Lactobacillales</taxon>
        <taxon>Lactobacillaceae</taxon>
        <taxon>Lactobacillus</taxon>
    </lineage>
</organism>
<proteinExistence type="predicted"/>
<sequence length="301" mass="35429">MIYDFSMYLSDLDDQRLFQVLKKSNQLDLIWKEISLIRQIEINEKKENIQDLVTIASKAMKFTNLKNQESLSKKWANYILFQETDAIFVYLFSQTKCFLKNNLIIINEEKLNDIKRGNTIIFSPHWGDFYSIPIILASLKIQNVPLANGDEGEHMRSILDVMLSSLKKYITEVLDTSNPVNALFKLDNLLKNSKNILEFPEYTLGPKPKYRTKYLDNFFPVAYGLAALAKRNNSNIQPVTFTRIDDFPHYELRFYSKINIKDMTVGQINNNIHRLINSIIVKTPEKWWYWYLFSKNRISIN</sequence>
<gene>
    <name evidence="7" type="ORF">LDX53_06930</name>
</gene>
<keyword evidence="2" id="KW-1003">Cell membrane</keyword>
<evidence type="ECO:0000256" key="3">
    <source>
        <dbReference type="ARBA" id="ARBA00022519"/>
    </source>
</evidence>
<protein>
    <recommendedName>
        <fullName evidence="9">Lipid A biosynthesis acyltransferase</fullName>
    </recommendedName>
</protein>
<evidence type="ECO:0000313" key="7">
    <source>
        <dbReference type="EMBL" id="UZX29304.1"/>
    </source>
</evidence>
<dbReference type="RefSeq" id="WP_046327520.1">
    <property type="nucleotide sequence ID" value="NZ_CP084389.1"/>
</dbReference>
<name>A0AA47GGK2_9LACO</name>
<dbReference type="Pfam" id="PF03279">
    <property type="entry name" value="Lip_A_acyltrans"/>
    <property type="match status" value="1"/>
</dbReference>
<dbReference type="GO" id="GO:0005886">
    <property type="term" value="C:plasma membrane"/>
    <property type="evidence" value="ECO:0007669"/>
    <property type="project" value="UniProtKB-SubCell"/>
</dbReference>
<dbReference type="Proteomes" id="UP001164557">
    <property type="component" value="Chromosome"/>
</dbReference>
<accession>A0AA47GGK2</accession>
<dbReference type="SUPFAM" id="SSF69593">
    <property type="entry name" value="Glycerol-3-phosphate (1)-acyltransferase"/>
    <property type="match status" value="1"/>
</dbReference>
<evidence type="ECO:0000313" key="8">
    <source>
        <dbReference type="Proteomes" id="UP001164557"/>
    </source>
</evidence>
<keyword evidence="4" id="KW-0808">Transferase</keyword>
<dbReference type="InterPro" id="IPR004960">
    <property type="entry name" value="LipA_acyltrans"/>
</dbReference>
<evidence type="ECO:0000256" key="1">
    <source>
        <dbReference type="ARBA" id="ARBA00004533"/>
    </source>
</evidence>
<evidence type="ECO:0000256" key="5">
    <source>
        <dbReference type="ARBA" id="ARBA00023136"/>
    </source>
</evidence>
<evidence type="ECO:0008006" key="9">
    <source>
        <dbReference type="Google" id="ProtNLM"/>
    </source>
</evidence>
<dbReference type="GO" id="GO:0009247">
    <property type="term" value="P:glycolipid biosynthetic process"/>
    <property type="evidence" value="ECO:0007669"/>
    <property type="project" value="UniProtKB-ARBA"/>
</dbReference>
<keyword evidence="8" id="KW-1185">Reference proteome</keyword>
<dbReference type="AlphaFoldDB" id="A0AA47GGK2"/>
<comment type="subcellular location">
    <subcellularLocation>
        <location evidence="1">Cell inner membrane</location>
    </subcellularLocation>
</comment>
<evidence type="ECO:0000256" key="6">
    <source>
        <dbReference type="ARBA" id="ARBA00023315"/>
    </source>
</evidence>
<keyword evidence="3" id="KW-0997">Cell inner membrane</keyword>
<evidence type="ECO:0000256" key="2">
    <source>
        <dbReference type="ARBA" id="ARBA00022475"/>
    </source>
</evidence>